<reference evidence="1" key="1">
    <citation type="submission" date="2022-04" db="EMBL/GenBank/DDBJ databases">
        <title>Jade perch genome.</title>
        <authorList>
            <person name="Chao B."/>
        </authorList>
    </citation>
    <scope>NUCLEOTIDE SEQUENCE</scope>
    <source>
        <strain evidence="1">CB-2022</strain>
    </source>
</reference>
<protein>
    <submittedName>
        <fullName evidence="1">Uncharacterized protein</fullName>
    </submittedName>
</protein>
<gene>
    <name evidence="1" type="ORF">L3Q82_020631</name>
</gene>
<dbReference type="Proteomes" id="UP000831701">
    <property type="component" value="Chromosome 24"/>
</dbReference>
<dbReference type="EMBL" id="CM041554">
    <property type="protein sequence ID" value="KAI3351799.1"/>
    <property type="molecule type" value="Genomic_DNA"/>
</dbReference>
<comment type="caution">
    <text evidence="1">The sequence shown here is derived from an EMBL/GenBank/DDBJ whole genome shotgun (WGS) entry which is preliminary data.</text>
</comment>
<evidence type="ECO:0000313" key="2">
    <source>
        <dbReference type="Proteomes" id="UP000831701"/>
    </source>
</evidence>
<feature type="non-terminal residue" evidence="1">
    <location>
        <position position="612"/>
    </location>
</feature>
<sequence>MAHSAEDAPLARGSLAGSEEALVLPAGPRGSSNSRAFKIAGLTTLACLLLASQVFTAYMVFNQKQQIHTLQKNTERMGKQLSRPAKGKRRHSSRNDQREKGKGPSSQLMSNSLCQTGGRERRNVEAEGGTVAPMRMHMPMNSLPLLMDFTADVDAKTPKTPMTKLQDTAVVSVEKQLKELMQDAQLPQFNETFMANLQSLKQQINESDWKTFETWMRYWLIFQMAQEKPVPPTANPASLIKTKCQVEASGFSKIGAYLPQCDEQGNYKPMQCWHATGYCWCVDEDGKTIDGTTMRGRPDCQRGLFPRRMALAPSLMQRTISVDGSLTSQIKALQLEESTVDASFLQPSFQALHHQLLGSLKSLGLVCVGLVKIDYYWAQRLKSLSHLDLSENPISYAGLQNISHCPSLSFRSLISFHLRNSSLTSLQSLCAPLTLAPALATLDVSRNSFSVFHYPRSLQAKWLRMLNLSRSGITDVGSSLSASLEELDLSYNSLEVFSNPPQALKKLYLSNNHLIRLPSLGNLSHLQELKVDGNQLAFLINESGVSLRTLMQLDVLRAGRNPYQCDCGLRKTIAFLDNADGVSVEDFPEEFLCATPAARHGNQIMNSSLEIC</sequence>
<proteinExistence type="predicted"/>
<name>A0ACB8V8A2_9TELE</name>
<keyword evidence="2" id="KW-1185">Reference proteome</keyword>
<accession>A0ACB8V8A2</accession>
<evidence type="ECO:0000313" key="1">
    <source>
        <dbReference type="EMBL" id="KAI3351799.1"/>
    </source>
</evidence>
<organism evidence="1 2">
    <name type="scientific">Scortum barcoo</name>
    <name type="common">barcoo grunter</name>
    <dbReference type="NCBI Taxonomy" id="214431"/>
    <lineage>
        <taxon>Eukaryota</taxon>
        <taxon>Metazoa</taxon>
        <taxon>Chordata</taxon>
        <taxon>Craniata</taxon>
        <taxon>Vertebrata</taxon>
        <taxon>Euteleostomi</taxon>
        <taxon>Actinopterygii</taxon>
        <taxon>Neopterygii</taxon>
        <taxon>Teleostei</taxon>
        <taxon>Neoteleostei</taxon>
        <taxon>Acanthomorphata</taxon>
        <taxon>Eupercaria</taxon>
        <taxon>Centrarchiformes</taxon>
        <taxon>Terapontoidei</taxon>
        <taxon>Terapontidae</taxon>
        <taxon>Scortum</taxon>
    </lineage>
</organism>